<evidence type="ECO:0000313" key="3">
    <source>
        <dbReference type="Proteomes" id="UP001595462"/>
    </source>
</evidence>
<organism evidence="2 3">
    <name type="scientific">Salinisphaera aquimarina</name>
    <dbReference type="NCBI Taxonomy" id="2094031"/>
    <lineage>
        <taxon>Bacteria</taxon>
        <taxon>Pseudomonadati</taxon>
        <taxon>Pseudomonadota</taxon>
        <taxon>Gammaproteobacteria</taxon>
        <taxon>Salinisphaerales</taxon>
        <taxon>Salinisphaeraceae</taxon>
        <taxon>Salinisphaera</taxon>
    </lineage>
</organism>
<evidence type="ECO:0000313" key="2">
    <source>
        <dbReference type="EMBL" id="MFC3106333.1"/>
    </source>
</evidence>
<reference evidence="3" key="1">
    <citation type="journal article" date="2019" name="Int. J. Syst. Evol. Microbiol.">
        <title>The Global Catalogue of Microorganisms (GCM) 10K type strain sequencing project: providing services to taxonomists for standard genome sequencing and annotation.</title>
        <authorList>
            <consortium name="The Broad Institute Genomics Platform"/>
            <consortium name="The Broad Institute Genome Sequencing Center for Infectious Disease"/>
            <person name="Wu L."/>
            <person name="Ma J."/>
        </authorList>
    </citation>
    <scope>NUCLEOTIDE SEQUENCE [LARGE SCALE GENOMIC DNA]</scope>
    <source>
        <strain evidence="3">KCTC 52640</strain>
    </source>
</reference>
<keyword evidence="1" id="KW-0812">Transmembrane</keyword>
<feature type="transmembrane region" description="Helical" evidence="1">
    <location>
        <begin position="108"/>
        <end position="130"/>
    </location>
</feature>
<dbReference type="EMBL" id="JBHRSS010000010">
    <property type="protein sequence ID" value="MFC3106333.1"/>
    <property type="molecule type" value="Genomic_DNA"/>
</dbReference>
<keyword evidence="1" id="KW-1133">Transmembrane helix</keyword>
<gene>
    <name evidence="2" type="ORF">ACFOSU_20860</name>
</gene>
<feature type="transmembrane region" description="Helical" evidence="1">
    <location>
        <begin position="20"/>
        <end position="45"/>
    </location>
</feature>
<sequence>MACLLLSLSMYFLSLRNIESFFAFVIFPMQLAVIFSFGVAVFSLSRLDDPSREVAQSVLPNETRPIIIWAFAKFIQIVVLWLLLLTMLPFSPLLASLPNREAGPEVFYIAWVVFSGMAAAYFLLILPAFWRVHGKYAS</sequence>
<keyword evidence="1" id="KW-0472">Membrane</keyword>
<feature type="transmembrane region" description="Helical" evidence="1">
    <location>
        <begin position="66"/>
        <end position="88"/>
    </location>
</feature>
<name>A0ABV7EWT9_9GAMM</name>
<proteinExistence type="predicted"/>
<comment type="caution">
    <text evidence="2">The sequence shown here is derived from an EMBL/GenBank/DDBJ whole genome shotgun (WGS) entry which is preliminary data.</text>
</comment>
<keyword evidence="3" id="KW-1185">Reference proteome</keyword>
<dbReference type="Proteomes" id="UP001595462">
    <property type="component" value="Unassembled WGS sequence"/>
</dbReference>
<accession>A0ABV7EWT9</accession>
<protein>
    <submittedName>
        <fullName evidence="2">Uncharacterized protein</fullName>
    </submittedName>
</protein>
<evidence type="ECO:0000256" key="1">
    <source>
        <dbReference type="SAM" id="Phobius"/>
    </source>
</evidence>
<dbReference type="RefSeq" id="WP_380691978.1">
    <property type="nucleotide sequence ID" value="NZ_JBHRSS010000010.1"/>
</dbReference>